<feature type="domain" description="FERM" evidence="16">
    <location>
        <begin position="2127"/>
        <end position="2429"/>
    </location>
</feature>
<evidence type="ECO:0000259" key="18">
    <source>
        <dbReference type="PROSITE" id="PS51016"/>
    </source>
</evidence>
<dbReference type="KEGG" id="dfa:DFA_03162"/>
<evidence type="ECO:0000256" key="1">
    <source>
        <dbReference type="ARBA" id="ARBA00004496"/>
    </source>
</evidence>
<dbReference type="RefSeq" id="XP_004362768.1">
    <property type="nucleotide sequence ID" value="XM_004362711.1"/>
</dbReference>
<feature type="compositionally biased region" description="Pro residues" evidence="14">
    <location>
        <begin position="1850"/>
        <end position="1867"/>
    </location>
</feature>
<dbReference type="GO" id="GO:0051592">
    <property type="term" value="P:response to calcium ion"/>
    <property type="evidence" value="ECO:0007669"/>
    <property type="project" value="EnsemblProtists"/>
</dbReference>
<dbReference type="GO" id="GO:0046847">
    <property type="term" value="P:filopodium assembly"/>
    <property type="evidence" value="ECO:0007669"/>
    <property type="project" value="EnsemblProtists"/>
</dbReference>
<dbReference type="InterPro" id="IPR001609">
    <property type="entry name" value="Myosin_head_motor_dom-like"/>
</dbReference>
<feature type="domain" description="MyTH4" evidence="18">
    <location>
        <begin position="1963"/>
        <end position="2121"/>
    </location>
</feature>
<dbReference type="InterPro" id="IPR000159">
    <property type="entry name" value="RA_dom"/>
</dbReference>
<feature type="compositionally biased region" description="Pro residues" evidence="14">
    <location>
        <begin position="1034"/>
        <end position="1068"/>
    </location>
</feature>
<evidence type="ECO:0000256" key="9">
    <source>
        <dbReference type="ARBA" id="ARBA00023123"/>
    </source>
</evidence>
<keyword evidence="5" id="KW-0963">Cytoplasm</keyword>
<dbReference type="InterPro" id="IPR035963">
    <property type="entry name" value="FERM_2"/>
</dbReference>
<dbReference type="GO" id="GO:0005829">
    <property type="term" value="C:cytosol"/>
    <property type="evidence" value="ECO:0007669"/>
    <property type="project" value="EnsemblProtists"/>
</dbReference>
<dbReference type="InterPro" id="IPR000857">
    <property type="entry name" value="MyTH4_dom"/>
</dbReference>
<keyword evidence="10 13" id="KW-0505">Motor protein</keyword>
<dbReference type="InterPro" id="IPR001452">
    <property type="entry name" value="SH3_domain"/>
</dbReference>
<dbReference type="GO" id="GO:0016459">
    <property type="term" value="C:myosin complex"/>
    <property type="evidence" value="ECO:0007669"/>
    <property type="project" value="UniProtKB-KW"/>
</dbReference>
<evidence type="ECO:0000256" key="4">
    <source>
        <dbReference type="ARBA" id="ARBA00022468"/>
    </source>
</evidence>
<dbReference type="PANTHER" id="PTHR22692">
    <property type="entry name" value="MYOSIN VII, XV"/>
    <property type="match status" value="1"/>
</dbReference>
<dbReference type="InterPro" id="IPR019749">
    <property type="entry name" value="Band_41_domain"/>
</dbReference>
<feature type="domain" description="FERM" evidence="16">
    <location>
        <begin position="1301"/>
        <end position="1601"/>
    </location>
</feature>
<dbReference type="InterPro" id="IPR029071">
    <property type="entry name" value="Ubiquitin-like_domsf"/>
</dbReference>
<comment type="similarity">
    <text evidence="2 13">Belongs to the TRAFAC class myosin-kinesin ATPase superfamily. Myosin family.</text>
</comment>
<dbReference type="InterPro" id="IPR027417">
    <property type="entry name" value="P-loop_NTPase"/>
</dbReference>
<dbReference type="Pfam" id="PF00612">
    <property type="entry name" value="IQ"/>
    <property type="match status" value="4"/>
</dbReference>
<dbReference type="InterPro" id="IPR019748">
    <property type="entry name" value="FERM_central"/>
</dbReference>
<dbReference type="STRING" id="1054147.F4PGT3"/>
<evidence type="ECO:0000256" key="5">
    <source>
        <dbReference type="ARBA" id="ARBA00022490"/>
    </source>
</evidence>
<evidence type="ECO:0000259" key="16">
    <source>
        <dbReference type="PROSITE" id="PS50057"/>
    </source>
</evidence>
<keyword evidence="6" id="KW-0677">Repeat</keyword>
<dbReference type="GO" id="GO:0031589">
    <property type="term" value="P:cell-substrate adhesion"/>
    <property type="evidence" value="ECO:0007669"/>
    <property type="project" value="EnsemblProtists"/>
</dbReference>
<feature type="region of interest" description="Disordered" evidence="14">
    <location>
        <begin position="1674"/>
        <end position="1909"/>
    </location>
</feature>
<dbReference type="SMART" id="SM00139">
    <property type="entry name" value="MyTH4"/>
    <property type="match status" value="2"/>
</dbReference>
<protein>
    <submittedName>
        <fullName evidence="20">Class VII unconventional myosin</fullName>
    </submittedName>
</protein>
<feature type="compositionally biased region" description="Polar residues" evidence="14">
    <location>
        <begin position="978"/>
        <end position="987"/>
    </location>
</feature>
<dbReference type="Gene3D" id="2.30.29.30">
    <property type="entry name" value="Pleckstrin-homology domain (PH domain)/Phosphotyrosine-binding domain (PTB)"/>
    <property type="match status" value="2"/>
</dbReference>
<name>F4PGT3_CACFS</name>
<dbReference type="PROSITE" id="PS50096">
    <property type="entry name" value="IQ"/>
    <property type="match status" value="3"/>
</dbReference>
<feature type="compositionally biased region" description="Low complexity" evidence="14">
    <location>
        <begin position="1868"/>
        <end position="1881"/>
    </location>
</feature>
<dbReference type="GO" id="GO:0009847">
    <property type="term" value="P:spore germination"/>
    <property type="evidence" value="ECO:0007669"/>
    <property type="project" value="EnsemblProtists"/>
</dbReference>
<dbReference type="Gene3D" id="1.10.10.820">
    <property type="match status" value="1"/>
</dbReference>
<keyword evidence="7 13" id="KW-0547">Nucleotide-binding</keyword>
<accession>F4PGT3</accession>
<dbReference type="GO" id="GO:0001891">
    <property type="term" value="C:phagocytic cup"/>
    <property type="evidence" value="ECO:0007669"/>
    <property type="project" value="EnsemblProtists"/>
</dbReference>
<dbReference type="SUPFAM" id="SSF50044">
    <property type="entry name" value="SH3-domain"/>
    <property type="match status" value="1"/>
</dbReference>
<dbReference type="InterPro" id="IPR055159">
    <property type="entry name" value="DdMyo7_FERM"/>
</dbReference>
<dbReference type="GO" id="GO:0006909">
    <property type="term" value="P:phagocytosis"/>
    <property type="evidence" value="ECO:0007669"/>
    <property type="project" value="EnsemblProtists"/>
</dbReference>
<feature type="compositionally biased region" description="Pro residues" evidence="14">
    <location>
        <begin position="1807"/>
        <end position="1826"/>
    </location>
</feature>
<dbReference type="GO" id="GO:0005524">
    <property type="term" value="F:ATP binding"/>
    <property type="evidence" value="ECO:0007669"/>
    <property type="project" value="UniProtKB-UniRule"/>
</dbReference>
<dbReference type="Pfam" id="PF07653">
    <property type="entry name" value="SH3_2"/>
    <property type="match status" value="1"/>
</dbReference>
<evidence type="ECO:0000256" key="10">
    <source>
        <dbReference type="ARBA" id="ARBA00023175"/>
    </source>
</evidence>
<evidence type="ECO:0000256" key="7">
    <source>
        <dbReference type="ARBA" id="ARBA00022741"/>
    </source>
</evidence>
<dbReference type="GeneID" id="14876872"/>
<dbReference type="SMART" id="SM00326">
    <property type="entry name" value="SH3"/>
    <property type="match status" value="1"/>
</dbReference>
<evidence type="ECO:0000256" key="12">
    <source>
        <dbReference type="PROSITE-ProRule" id="PRU00192"/>
    </source>
</evidence>
<dbReference type="PROSITE" id="PS50057">
    <property type="entry name" value="FERM_3"/>
    <property type="match status" value="2"/>
</dbReference>
<keyword evidence="11 13" id="KW-0009">Actin-binding</keyword>
<dbReference type="Gene3D" id="1.20.58.530">
    <property type="match status" value="1"/>
</dbReference>
<dbReference type="GO" id="GO:0032433">
    <property type="term" value="C:filopodium tip"/>
    <property type="evidence" value="ECO:0007669"/>
    <property type="project" value="EnsemblProtists"/>
</dbReference>
<dbReference type="GO" id="GO:0031252">
    <property type="term" value="C:cell leading edge"/>
    <property type="evidence" value="ECO:0007669"/>
    <property type="project" value="EnsemblProtists"/>
</dbReference>
<feature type="domain" description="SH3" evidence="15">
    <location>
        <begin position="1599"/>
        <end position="1659"/>
    </location>
</feature>
<dbReference type="Gene3D" id="6.20.240.20">
    <property type="match status" value="1"/>
</dbReference>
<evidence type="ECO:0000256" key="14">
    <source>
        <dbReference type="SAM" id="MobiDB-lite"/>
    </source>
</evidence>
<keyword evidence="9 13" id="KW-0518">Myosin</keyword>
<gene>
    <name evidence="20" type="primary">myoI</name>
    <name evidence="20" type="ORF">DFA_03162</name>
</gene>
<dbReference type="InterPro" id="IPR036028">
    <property type="entry name" value="SH3-like_dom_sf"/>
</dbReference>
<dbReference type="InterPro" id="IPR011993">
    <property type="entry name" value="PH-like_dom_sf"/>
</dbReference>
<dbReference type="Gene3D" id="1.25.40.530">
    <property type="entry name" value="MyTH4 domain"/>
    <property type="match status" value="2"/>
</dbReference>
<evidence type="ECO:0000259" key="15">
    <source>
        <dbReference type="PROSITE" id="PS50002"/>
    </source>
</evidence>
<evidence type="ECO:0000259" key="17">
    <source>
        <dbReference type="PROSITE" id="PS50200"/>
    </source>
</evidence>
<dbReference type="SMART" id="SM00015">
    <property type="entry name" value="IQ"/>
    <property type="match status" value="4"/>
</dbReference>
<dbReference type="Pfam" id="PF02174">
    <property type="entry name" value="IRS"/>
    <property type="match status" value="1"/>
</dbReference>
<dbReference type="PROSITE" id="PS50200">
    <property type="entry name" value="RA"/>
    <property type="match status" value="1"/>
</dbReference>
<dbReference type="InterPro" id="IPR038185">
    <property type="entry name" value="MyTH4_dom_sf"/>
</dbReference>
<dbReference type="InterPro" id="IPR000299">
    <property type="entry name" value="FERM_domain"/>
</dbReference>
<comment type="subcellular location">
    <subcellularLocation>
        <location evidence="1">Cytoplasm</location>
    </subcellularLocation>
</comment>
<dbReference type="PANTHER" id="PTHR22692:SF26">
    <property type="entry name" value="SH3 DOMAIN-CONTAINING PROTEIN"/>
    <property type="match status" value="1"/>
</dbReference>
<dbReference type="OMA" id="TGFQGRC"/>
<proteinExistence type="inferred from homology"/>
<evidence type="ECO:0000313" key="20">
    <source>
        <dbReference type="EMBL" id="EGG24917.1"/>
    </source>
</evidence>
<dbReference type="InterPro" id="IPR002404">
    <property type="entry name" value="IRS_PTB"/>
</dbReference>
<evidence type="ECO:0000256" key="2">
    <source>
        <dbReference type="ARBA" id="ARBA00008314"/>
    </source>
</evidence>
<dbReference type="FunFam" id="1.10.10.820:FF:000001">
    <property type="entry name" value="Myosin heavy chain"/>
    <property type="match status" value="1"/>
</dbReference>
<feature type="region of interest" description="Actin-binding" evidence="13">
    <location>
        <begin position="568"/>
        <end position="590"/>
    </location>
</feature>
<reference evidence="21" key="1">
    <citation type="journal article" date="2011" name="Genome Res.">
        <title>Phylogeny-wide analysis of social amoeba genomes highlights ancient origins for complex intercellular communication.</title>
        <authorList>
            <person name="Heidel A.J."/>
            <person name="Lawal H.M."/>
            <person name="Felder M."/>
            <person name="Schilde C."/>
            <person name="Helps N.R."/>
            <person name="Tunggal B."/>
            <person name="Rivero F."/>
            <person name="John U."/>
            <person name="Schleicher M."/>
            <person name="Eichinger L."/>
            <person name="Platzer M."/>
            <person name="Noegel A.A."/>
            <person name="Schaap P."/>
            <person name="Gloeckner G."/>
        </authorList>
    </citation>
    <scope>NUCLEOTIDE SEQUENCE [LARGE SCALE GENOMIC DNA]</scope>
    <source>
        <strain evidence="21">SH3</strain>
    </source>
</reference>
<dbReference type="GO" id="GO:0051015">
    <property type="term" value="F:actin filament binding"/>
    <property type="evidence" value="ECO:0007669"/>
    <property type="project" value="EnsemblProtists"/>
</dbReference>
<dbReference type="GO" id="GO:0000146">
    <property type="term" value="F:microfilament motor activity"/>
    <property type="evidence" value="ECO:0007669"/>
    <property type="project" value="EnsemblProtists"/>
</dbReference>
<dbReference type="PROSITE" id="PS51016">
    <property type="entry name" value="MYTH4"/>
    <property type="match status" value="2"/>
</dbReference>
<evidence type="ECO:0000256" key="8">
    <source>
        <dbReference type="ARBA" id="ARBA00022840"/>
    </source>
</evidence>
<feature type="compositionally biased region" description="Low complexity" evidence="14">
    <location>
        <begin position="1069"/>
        <end position="1095"/>
    </location>
</feature>
<evidence type="ECO:0000256" key="3">
    <source>
        <dbReference type="ARBA" id="ARBA00022443"/>
    </source>
</evidence>
<keyword evidence="3 12" id="KW-0728">SH3 domain</keyword>
<dbReference type="Gene3D" id="3.10.20.90">
    <property type="entry name" value="Phosphatidylinositol 3-kinase Catalytic Subunit, Chain A, domain 1"/>
    <property type="match status" value="2"/>
</dbReference>
<feature type="compositionally biased region" description="Pro residues" evidence="14">
    <location>
        <begin position="1882"/>
        <end position="1898"/>
    </location>
</feature>
<evidence type="ECO:0000256" key="11">
    <source>
        <dbReference type="ARBA" id="ARBA00023203"/>
    </source>
</evidence>
<dbReference type="SMART" id="SM00295">
    <property type="entry name" value="B41"/>
    <property type="match status" value="2"/>
</dbReference>
<keyword evidence="4" id="KW-0343">GTPase activation</keyword>
<dbReference type="PROSITE" id="PS50002">
    <property type="entry name" value="SH3"/>
    <property type="match status" value="1"/>
</dbReference>
<dbReference type="PRINTS" id="PR00193">
    <property type="entry name" value="MYOSINHEAVY"/>
</dbReference>
<feature type="compositionally biased region" description="Pro residues" evidence="14">
    <location>
        <begin position="1771"/>
        <end position="1796"/>
    </location>
</feature>
<dbReference type="SUPFAM" id="SSF50729">
    <property type="entry name" value="PH domain-like"/>
    <property type="match status" value="1"/>
</dbReference>
<dbReference type="GO" id="GO:0007165">
    <property type="term" value="P:signal transduction"/>
    <property type="evidence" value="ECO:0007669"/>
    <property type="project" value="InterPro"/>
</dbReference>
<feature type="region of interest" description="Disordered" evidence="14">
    <location>
        <begin position="1028"/>
        <end position="1099"/>
    </location>
</feature>
<dbReference type="GO" id="GO:0000902">
    <property type="term" value="P:cell morphogenesis"/>
    <property type="evidence" value="ECO:0007669"/>
    <property type="project" value="EnsemblProtists"/>
</dbReference>
<evidence type="ECO:0000313" key="21">
    <source>
        <dbReference type="Proteomes" id="UP000007797"/>
    </source>
</evidence>
<dbReference type="Gene3D" id="1.20.120.720">
    <property type="entry name" value="Myosin VI head, motor domain, U50 subdomain"/>
    <property type="match status" value="1"/>
</dbReference>
<organism evidence="20 21">
    <name type="scientific">Cavenderia fasciculata</name>
    <name type="common">Slime mold</name>
    <name type="synonym">Dictyostelium fasciculatum</name>
    <dbReference type="NCBI Taxonomy" id="261658"/>
    <lineage>
        <taxon>Eukaryota</taxon>
        <taxon>Amoebozoa</taxon>
        <taxon>Evosea</taxon>
        <taxon>Eumycetozoa</taxon>
        <taxon>Dictyostelia</taxon>
        <taxon>Acytosteliales</taxon>
        <taxon>Cavenderiaceae</taxon>
        <taxon>Cavenderia</taxon>
    </lineage>
</organism>
<dbReference type="OrthoDB" id="15727at2759"/>
<feature type="domain" description="Ras-associating" evidence="17">
    <location>
        <begin position="2125"/>
        <end position="2217"/>
    </location>
</feature>
<dbReference type="Pfam" id="PF00063">
    <property type="entry name" value="Myosin_head"/>
    <property type="match status" value="1"/>
</dbReference>
<dbReference type="PROSITE" id="PS51456">
    <property type="entry name" value="MYOSIN_MOTOR"/>
    <property type="match status" value="1"/>
</dbReference>
<feature type="region of interest" description="Disordered" evidence="14">
    <location>
        <begin position="967"/>
        <end position="987"/>
    </location>
</feature>
<feature type="domain" description="Myosin motor" evidence="19">
    <location>
        <begin position="12"/>
        <end position="694"/>
    </location>
</feature>
<dbReference type="InterPro" id="IPR036961">
    <property type="entry name" value="Kinesin_motor_dom_sf"/>
</dbReference>
<evidence type="ECO:0000256" key="13">
    <source>
        <dbReference type="PROSITE-ProRule" id="PRU00782"/>
    </source>
</evidence>
<evidence type="ECO:0000256" key="6">
    <source>
        <dbReference type="ARBA" id="ARBA00022737"/>
    </source>
</evidence>
<dbReference type="SUPFAM" id="SSF54236">
    <property type="entry name" value="Ubiquitin-like"/>
    <property type="match status" value="2"/>
</dbReference>
<dbReference type="SMART" id="SM00242">
    <property type="entry name" value="MYSc"/>
    <property type="match status" value="1"/>
</dbReference>
<dbReference type="Gene3D" id="1.20.5.190">
    <property type="match status" value="2"/>
</dbReference>
<dbReference type="SUPFAM" id="SSF47031">
    <property type="entry name" value="Second domain of FERM"/>
    <property type="match status" value="2"/>
</dbReference>
<dbReference type="CDD" id="cd14473">
    <property type="entry name" value="FERM_B-lobe"/>
    <property type="match status" value="1"/>
</dbReference>
<feature type="binding site" evidence="13">
    <location>
        <begin position="105"/>
        <end position="112"/>
    </location>
    <ligand>
        <name>ATP</name>
        <dbReference type="ChEBI" id="CHEBI:30616"/>
    </ligand>
</feature>
<dbReference type="Pfam" id="PF22406">
    <property type="entry name" value="DdMyo7_FERM"/>
    <property type="match status" value="1"/>
</dbReference>
<dbReference type="Gene3D" id="3.40.850.10">
    <property type="entry name" value="Kinesin motor domain"/>
    <property type="match status" value="1"/>
</dbReference>
<feature type="compositionally biased region" description="Low complexity" evidence="14">
    <location>
        <begin position="1674"/>
        <end position="1689"/>
    </location>
</feature>
<dbReference type="Pfam" id="PF00784">
    <property type="entry name" value="MyTH4"/>
    <property type="match status" value="2"/>
</dbReference>
<dbReference type="GO" id="GO:0008017">
    <property type="term" value="F:microtubule binding"/>
    <property type="evidence" value="ECO:0007669"/>
    <property type="project" value="EnsemblProtists"/>
</dbReference>
<keyword evidence="21" id="KW-1185">Reference proteome</keyword>
<keyword evidence="8 13" id="KW-0067">ATP-binding</keyword>
<dbReference type="CDD" id="cd14883">
    <property type="entry name" value="MYSc_Myo22"/>
    <property type="match status" value="1"/>
</dbReference>
<dbReference type="EMBL" id="GL883006">
    <property type="protein sequence ID" value="EGG24917.1"/>
    <property type="molecule type" value="Genomic_DNA"/>
</dbReference>
<dbReference type="InterPro" id="IPR051567">
    <property type="entry name" value="Unconventional_Myosin_ATPase"/>
</dbReference>
<sequence length="2429" mass="270722">MEFYNEDGSRFEEVEDMITLSNLTEESLLTNLQIRYAKRFIYTYTGSILVAVNPYEVLPIYTPDIVKSYFGKQRGSLPPHIFAIADAAYTNMMEERRNQSIIISGESGAGKTESTKLIIQYLAARTNKHSQVEQMIVESSPILEAFGNAKTVRNNNSSRFGKFIEIQFNTQGHICGARIINYLLEKSRISSQAKSERNYHIFYQLIAGASQELKTKLKLGEAEDYHYLNQSGCINIDRINDAEDFEHVRYAMSVLGMPEDRQNTIFTILGAILHLGNVTFEKCEKTQGAEGSKVLSRDTLKIVADLLSLDPGRLETCLTMRHVFIRGQNFEIPLKVGEAEDARDTFSKSLYGNVFNWLVTFINSRIHKPQPNTTFIGVLDIFGFENFKKNSFEQFCINFANEKLQQHFNQHIFKLEQEEYEKEKINWSKIKYNDNQECLDLIEKRPLGILSLLDEECRFPQATDSTLLEKLHSNHEKHHFYEKPKLSKTSFGIKHYAGEVSYDVASFLDKNKDTISDDMLSFMQQCKNKFLVELFTPPKDSAADDEDGKGTMKKQVRTTAGSQFKTQLGQLVATLSATAPHYVRCIKPNSTKEPSTFDPELIQAQLRYAGMMETIRIRKTGYPIRLSVKEFRDRYLLLEWRARDPAGDIKKTANNLINLVNMSYANIDASEWQMGTTKVFIRDPQYRVLEELRKEKLIKKVVLIQSAWRMFRLKKKYQALRKAAVLLQTAVRSTVARKELGQTKAAATRIQASWKMYKTRRDYLCTKESVALIQTEIRGFLARKRTAELVEVKRDRLRRLAEIQAEKDSASRSQKEKEERDRQAKEDAARVAQEKKVADEERRKRDDEERAKRADEEAKRAQEKTEQLKELKQFDELSSLENMLRQQQQNNINELDSLVFSIEAFTFEGGVDESAPYTYNSKMYEMGDDALDKISLTDLLQGLKQTVKSVTKLDVDDSKFDLPPGIENVLKRLPQPTPIKNTPSSGNLMVNVGSLPPPPPPVFMDDDDESGSSFMPPPPPLLDGMQFSDAGDYIPPPPPPMFDPVLGAPPPPPMFDPILGAPPPPPPTSATAAAGGSAKQAGSASQPQSSSQPQKPVNPAAANLKPIILDEEISLFSFYDYARKNFASSDKAKNKDDLYAYQKSYIKHALLTSTTDSEVAKAAVDAFSRIHSYLSAPSGKKEDTLFTSIKYLLSKGLAMEGLRDELYCQLVKQSISPPTLEIKTRAWELLHFASATFLPSKKLIKYVASYMRTTANTEAAKSIKDMAIATYTTMQRNIKNGGRKLTPSTQELEALKDNRPLFVRVSMCDGSLKGLTIDSATTCTEAVDDLCHRARIRPAKASGFALLESFNGIERDLAGEDKIADVLSRLESLQSSKLQINFKLLLKKRLFAEFAAPEDIPQTEVELVFHQTYADFLLGGFVSDNEFLLHIGALKLQADSGDYTEDVKNWLPGNGRGKYFSAATEKNKFEEFISKYRALKGTTQEDAKTQLYEQVLGHPLANQTLFECEHNVDGINYPKKFILTISIQGVAIYDPANTKASLNAFKFSQVATNALKLAANNKSITIPLPDMANKPFEVQHADAPRILALYKEYSNTLRNNAKYARALRDYFVNDETLLPFRRGDIITIVLKDQENKWYIGQLNGKEGSFPVDHVEILLVDNVSNIPAAPAPAVYSPAGASSPALSGSGNLPPPPPQMFLGKARSSAEMPPPPPPSSASGLSGSGGVLPPPPSFDMPPPPPQMLMGKARSSVEMPPPPPPSSAGGLSGSGGLPPPPVAPVLSGPPPPMLSTPPPPMHSSPSLSSGENTPPPPPPVVHAPVPSGPPPAMLSTPNGVSPKPSRLSMTLASVSSPPPPPPTVQAGPAPPMLATPTMSSPTPSRLSTPPPTGVSTPPPPPPQPSSSSEEDKRVSRIQTMAPLETASPLEPSMMTWANNKFRSFKRLAMAPATATLKKKPVDPNFYVCFTKDPIKESLLDLETSKLSKRAVLNFTSVMTFMGDYPLPKGSNLALVAQEIVLLGIQSPELRDEVFCQIYRQTNRNPRQESVRRAFELISFLATSFTPSESLMAPFVEQLMARHIAVQAANPSLSTLINKCIERLESHPLSSAQQRKYGPSTAEINSLRSEDAESTVNVRAVNQTTVACIIDSYTNVKDVATSALHQLGVSDAAARNFGLYQVNEAAGICRPLGDGEIIYDIMSQWEQWAMSGENKHIVLDNFYLQIRRKYFVDDITRIVDQEHLWTNDETSFDLTYTQLREEWIRGVYTLSDKDASAASAILVQLAHPNQSRLQLGTKEALRPFMPESIMSSQNTKYWASEIESLLFEMVSHTPEYLKLLFIQTLGKCPLFGCTLFVVQPKEGTKAILGVSKKGVYLFDIQSKETKNYWTFQSISNWSFTDSTFIIMTGNLMKPVKNTFVTTDYSAISSCYQFYNN</sequence>
<dbReference type="GO" id="GO:0005096">
    <property type="term" value="F:GTPase activator activity"/>
    <property type="evidence" value="ECO:0007669"/>
    <property type="project" value="UniProtKB-KW"/>
</dbReference>
<evidence type="ECO:0000259" key="19">
    <source>
        <dbReference type="PROSITE" id="PS51456"/>
    </source>
</evidence>
<feature type="compositionally biased region" description="Pro residues" evidence="14">
    <location>
        <begin position="1727"/>
        <end position="1741"/>
    </location>
</feature>
<dbReference type="Pfam" id="PF21989">
    <property type="entry name" value="RA_2"/>
    <property type="match status" value="2"/>
</dbReference>
<dbReference type="InterPro" id="IPR000048">
    <property type="entry name" value="IQ_motif_EF-hand-BS"/>
</dbReference>
<dbReference type="GO" id="GO:0005938">
    <property type="term" value="C:cell cortex"/>
    <property type="evidence" value="ECO:0007669"/>
    <property type="project" value="EnsemblProtists"/>
</dbReference>
<dbReference type="Gene3D" id="2.30.30.40">
    <property type="entry name" value="SH3 Domains"/>
    <property type="match status" value="1"/>
</dbReference>
<feature type="region of interest" description="Disordered" evidence="14">
    <location>
        <begin position="804"/>
        <end position="866"/>
    </location>
</feature>
<dbReference type="Proteomes" id="UP000007797">
    <property type="component" value="Unassembled WGS sequence"/>
</dbReference>
<dbReference type="SUPFAM" id="SSF52540">
    <property type="entry name" value="P-loop containing nucleoside triphosphate hydrolases"/>
    <property type="match status" value="1"/>
</dbReference>
<feature type="domain" description="MyTH4" evidence="18">
    <location>
        <begin position="1141"/>
        <end position="1296"/>
    </location>
</feature>